<dbReference type="EMBL" id="JAIQCJ010002136">
    <property type="protein sequence ID" value="KAJ8782025.1"/>
    <property type="molecule type" value="Genomic_DNA"/>
</dbReference>
<evidence type="ECO:0000313" key="1">
    <source>
        <dbReference type="EMBL" id="KAJ8782025.1"/>
    </source>
</evidence>
<keyword evidence="2" id="KW-1185">Reference proteome</keyword>
<dbReference type="Proteomes" id="UP001159641">
    <property type="component" value="Unassembled WGS sequence"/>
</dbReference>
<gene>
    <name evidence="1" type="ORF">J1605_010538</name>
</gene>
<evidence type="ECO:0000313" key="2">
    <source>
        <dbReference type="Proteomes" id="UP001159641"/>
    </source>
</evidence>
<accession>A0AB34GU75</accession>
<organism evidence="1 2">
    <name type="scientific">Eschrichtius robustus</name>
    <name type="common">California gray whale</name>
    <name type="synonym">Eschrichtius gibbosus</name>
    <dbReference type="NCBI Taxonomy" id="9764"/>
    <lineage>
        <taxon>Eukaryota</taxon>
        <taxon>Metazoa</taxon>
        <taxon>Chordata</taxon>
        <taxon>Craniata</taxon>
        <taxon>Vertebrata</taxon>
        <taxon>Euteleostomi</taxon>
        <taxon>Mammalia</taxon>
        <taxon>Eutheria</taxon>
        <taxon>Laurasiatheria</taxon>
        <taxon>Artiodactyla</taxon>
        <taxon>Whippomorpha</taxon>
        <taxon>Cetacea</taxon>
        <taxon>Mysticeti</taxon>
        <taxon>Eschrichtiidae</taxon>
        <taxon>Eschrichtius</taxon>
    </lineage>
</organism>
<dbReference type="AlphaFoldDB" id="A0AB34GU75"/>
<proteinExistence type="predicted"/>
<sequence length="30" mass="3440">MQRLLPELEMLTLASSFHKQQIADLDLANI</sequence>
<reference evidence="1 2" key="1">
    <citation type="submission" date="2022-11" db="EMBL/GenBank/DDBJ databases">
        <title>Whole genome sequence of Eschrichtius robustus ER-17-0199.</title>
        <authorList>
            <person name="Bruniche-Olsen A."/>
            <person name="Black A.N."/>
            <person name="Fields C.J."/>
            <person name="Walden K."/>
            <person name="Dewoody J.A."/>
        </authorList>
    </citation>
    <scope>NUCLEOTIDE SEQUENCE [LARGE SCALE GENOMIC DNA]</scope>
    <source>
        <strain evidence="1">ER-17-0199</strain>
        <tissue evidence="1">Blubber</tissue>
    </source>
</reference>
<protein>
    <submittedName>
        <fullName evidence="1">Uncharacterized protein</fullName>
    </submittedName>
</protein>
<name>A0AB34GU75_ESCRO</name>
<comment type="caution">
    <text evidence="1">The sequence shown here is derived from an EMBL/GenBank/DDBJ whole genome shotgun (WGS) entry which is preliminary data.</text>
</comment>